<dbReference type="FunFam" id="3.40.605.10:FF:000045">
    <property type="entry name" value="1-pyrroline-5-carboxylate dehydrogenase 1"/>
    <property type="match status" value="1"/>
</dbReference>
<gene>
    <name evidence="9" type="primary">pruA</name>
    <name evidence="6" type="synonym">rocA</name>
    <name evidence="9" type="ORF">ELQ35_16700</name>
</gene>
<evidence type="ECO:0000313" key="9">
    <source>
        <dbReference type="EMBL" id="RUQ27221.1"/>
    </source>
</evidence>
<organism evidence="9 10">
    <name type="scientific">Peribacillus cavernae</name>
    <dbReference type="NCBI Taxonomy" id="1674310"/>
    <lineage>
        <taxon>Bacteria</taxon>
        <taxon>Bacillati</taxon>
        <taxon>Bacillota</taxon>
        <taxon>Bacilli</taxon>
        <taxon>Bacillales</taxon>
        <taxon>Bacillaceae</taxon>
        <taxon>Peribacillus</taxon>
    </lineage>
</organism>
<sequence>MVQTYKHEPFTDFSQETNKTDYLTGLKTVKAYLGQDYDLVIGGERISTEDKIISYNPANKEEVIGRVSKADRELAEKAMKAADEAFTTWKKVKAEVRADVLFKAAAIIRRRKHEFSALLTKEAGKPWNEADADTAEAIDFMEFYARQMLLLKDGVPVQSRPNEDNRYDYIPLGVGIIISPWNFPFAIMAGTTVAAIVTGNTVLLKPASTTPVVAAKFVEVMEEAGLPKGVLNFVPGSGAEVGDYLVDHPRTRFVSFTGSREVGTRIFERASKVNEGQIWLKRVIAEMGGKDTIVVDKEADLELAAQSIVKSAFSFSGQKCSACSRAVIVEDVYDQVLNRAVELTKELTVGNPEDKNNFTGPVIDQNAFKKIIEYIEIGKEEGRLMVGGEGDDSTGYFVKPTIIADLEPKARLMQEEIFGPVVAFSKAKDFDQAIEIANNTDYGLTGAVITSNRTNMEKAREDFHVGNLYFNRGCTGAIVGYQPFGGFNMSGTDSKAGGPDYLVLHMQGKTTSEMY</sequence>
<protein>
    <recommendedName>
        <fullName evidence="6">1-pyrroline-5-carboxylate dehydrogenase</fullName>
        <shortName evidence="6">P5C dehydrogenase</shortName>
        <ecNumber evidence="6">1.2.1.88</ecNumber>
    </recommendedName>
    <alternativeName>
        <fullName evidence="6">L-glutamate gamma-semialdehyde dehydrogenase</fullName>
    </alternativeName>
</protein>
<dbReference type="Gene3D" id="3.40.309.10">
    <property type="entry name" value="Aldehyde Dehydrogenase, Chain A, domain 2"/>
    <property type="match status" value="1"/>
</dbReference>
<dbReference type="InterPro" id="IPR029510">
    <property type="entry name" value="Ald_DH_CS_GLU"/>
</dbReference>
<dbReference type="UniPathway" id="UPA00261">
    <property type="reaction ID" value="UER00374"/>
</dbReference>
<dbReference type="InterPro" id="IPR005932">
    <property type="entry name" value="RocA"/>
</dbReference>
<dbReference type="NCBIfam" id="NF002852">
    <property type="entry name" value="PRK03137.1"/>
    <property type="match status" value="1"/>
</dbReference>
<dbReference type="InterPro" id="IPR016160">
    <property type="entry name" value="Ald_DH_CS_CYS"/>
</dbReference>
<dbReference type="PROSITE" id="PS00070">
    <property type="entry name" value="ALDEHYDE_DEHYDR_CYS"/>
    <property type="match status" value="1"/>
</dbReference>
<evidence type="ECO:0000256" key="5">
    <source>
        <dbReference type="ARBA" id="ARBA00061617"/>
    </source>
</evidence>
<dbReference type="GO" id="GO:0009898">
    <property type="term" value="C:cytoplasmic side of plasma membrane"/>
    <property type="evidence" value="ECO:0007669"/>
    <property type="project" value="TreeGrafter"/>
</dbReference>
<evidence type="ECO:0000256" key="6">
    <source>
        <dbReference type="HAMAP-Rule" id="MF_00733"/>
    </source>
</evidence>
<evidence type="ECO:0000256" key="3">
    <source>
        <dbReference type="ARBA" id="ARBA00023027"/>
    </source>
</evidence>
<dbReference type="PANTHER" id="PTHR42862">
    <property type="entry name" value="DELTA-1-PYRROLINE-5-CARBOXYLATE DEHYDROGENASE 1, ISOFORM A-RELATED"/>
    <property type="match status" value="1"/>
</dbReference>
<dbReference type="InterPro" id="IPR016163">
    <property type="entry name" value="Ald_DH_C"/>
</dbReference>
<dbReference type="InterPro" id="IPR016161">
    <property type="entry name" value="Ald_DH/histidinol_DH"/>
</dbReference>
<keyword evidence="3 6" id="KW-0520">NAD</keyword>
<dbReference type="InterPro" id="IPR015590">
    <property type="entry name" value="Aldehyde_DH_dom"/>
</dbReference>
<dbReference type="PROSITE" id="PS00687">
    <property type="entry name" value="ALDEHYDE_DEHYDR_GLU"/>
    <property type="match status" value="1"/>
</dbReference>
<evidence type="ECO:0000259" key="8">
    <source>
        <dbReference type="Pfam" id="PF00171"/>
    </source>
</evidence>
<dbReference type="EC" id="1.2.1.88" evidence="6"/>
<name>A0A3S0V8Y2_9BACI</name>
<dbReference type="AlphaFoldDB" id="A0A3S0V8Y2"/>
<dbReference type="CDD" id="cd07124">
    <property type="entry name" value="ALDH_PutA-P5CDH-RocA"/>
    <property type="match status" value="1"/>
</dbReference>
<evidence type="ECO:0000256" key="7">
    <source>
        <dbReference type="PROSITE-ProRule" id="PRU10007"/>
    </source>
</evidence>
<evidence type="ECO:0000313" key="10">
    <source>
        <dbReference type="Proteomes" id="UP000267430"/>
    </source>
</evidence>
<feature type="active site" evidence="6">
    <location>
        <position position="320"/>
    </location>
</feature>
<dbReference type="FunFam" id="3.40.309.10:FF:000005">
    <property type="entry name" value="1-pyrroline-5-carboxylate dehydrogenase 1"/>
    <property type="match status" value="1"/>
</dbReference>
<dbReference type="RefSeq" id="WP_126866213.1">
    <property type="nucleotide sequence ID" value="NZ_JAUSTX010000011.1"/>
</dbReference>
<dbReference type="Proteomes" id="UP000267430">
    <property type="component" value="Unassembled WGS sequence"/>
</dbReference>
<reference evidence="9 10" key="1">
    <citation type="submission" date="2018-12" db="EMBL/GenBank/DDBJ databases">
        <title>Bacillus chawlae sp. nov., Bacillus glennii sp. nov., and Bacillus saganii sp. nov. Isolated from the Vehicle Assembly Building at Kennedy Space Center where the Viking Spacecraft were Assembled.</title>
        <authorList>
            <person name="Seuylemezian A."/>
            <person name="Vaishampayan P."/>
        </authorList>
    </citation>
    <scope>NUCLEOTIDE SEQUENCE [LARGE SCALE GENOMIC DNA]</scope>
    <source>
        <strain evidence="9 10">L5</strain>
    </source>
</reference>
<dbReference type="GO" id="GO:0010133">
    <property type="term" value="P:L-proline catabolic process to L-glutamate"/>
    <property type="evidence" value="ECO:0007669"/>
    <property type="project" value="UniProtKB-UniPathway"/>
</dbReference>
<feature type="domain" description="Aldehyde dehydrogenase" evidence="8">
    <location>
        <begin position="49"/>
        <end position="509"/>
    </location>
</feature>
<proteinExistence type="inferred from homology"/>
<dbReference type="NCBIfam" id="TIGR01237">
    <property type="entry name" value="D1pyr5carbox2"/>
    <property type="match status" value="1"/>
</dbReference>
<evidence type="ECO:0000256" key="2">
    <source>
        <dbReference type="ARBA" id="ARBA00023002"/>
    </source>
</evidence>
<dbReference type="GO" id="GO:0006537">
    <property type="term" value="P:glutamate biosynthetic process"/>
    <property type="evidence" value="ECO:0007669"/>
    <property type="project" value="UniProtKB-UniRule"/>
</dbReference>
<evidence type="ECO:0000256" key="4">
    <source>
        <dbReference type="ARBA" id="ARBA00048142"/>
    </source>
</evidence>
<feature type="active site" evidence="6 7">
    <location>
        <position position="286"/>
    </location>
</feature>
<dbReference type="InterPro" id="IPR050485">
    <property type="entry name" value="Proline_metab_enzyme"/>
</dbReference>
<dbReference type="InterPro" id="IPR016162">
    <property type="entry name" value="Ald_DH_N"/>
</dbReference>
<evidence type="ECO:0000256" key="1">
    <source>
        <dbReference type="ARBA" id="ARBA00004786"/>
    </source>
</evidence>
<dbReference type="GO" id="GO:0003842">
    <property type="term" value="F:L-glutamate gamma-semialdehyde dehydrogenase activity"/>
    <property type="evidence" value="ECO:0007669"/>
    <property type="project" value="UniProtKB-UniRule"/>
</dbReference>
<accession>A0A3S0V8Y2</accession>
<dbReference type="HAMAP" id="MF_00733">
    <property type="entry name" value="RocA"/>
    <property type="match status" value="1"/>
</dbReference>
<dbReference type="GO" id="GO:0004657">
    <property type="term" value="F:proline dehydrogenase activity"/>
    <property type="evidence" value="ECO:0007669"/>
    <property type="project" value="UniProtKB-ARBA"/>
</dbReference>
<dbReference type="InterPro" id="IPR047597">
    <property type="entry name" value="RocA_bacillales"/>
</dbReference>
<comment type="pathway">
    <text evidence="1 6">Amino-acid degradation; L-proline degradation into L-glutamate; L-glutamate from L-proline: step 2/2.</text>
</comment>
<dbReference type="Gene3D" id="3.40.605.10">
    <property type="entry name" value="Aldehyde Dehydrogenase, Chain A, domain 1"/>
    <property type="match status" value="1"/>
</dbReference>
<dbReference type="PANTHER" id="PTHR42862:SF1">
    <property type="entry name" value="DELTA-1-PYRROLINE-5-CARBOXYLATE DEHYDROGENASE 2, ISOFORM A-RELATED"/>
    <property type="match status" value="1"/>
</dbReference>
<keyword evidence="10" id="KW-1185">Reference proteome</keyword>
<comment type="similarity">
    <text evidence="5 6">Belongs to the aldehyde dehydrogenase family. RocA subfamily.</text>
</comment>
<dbReference type="EMBL" id="RYZZ01000029">
    <property type="protein sequence ID" value="RUQ27221.1"/>
    <property type="molecule type" value="Genomic_DNA"/>
</dbReference>
<comment type="catalytic activity">
    <reaction evidence="4 6">
        <text>L-glutamate 5-semialdehyde + NAD(+) + H2O = L-glutamate + NADH + 2 H(+)</text>
        <dbReference type="Rhea" id="RHEA:30235"/>
        <dbReference type="ChEBI" id="CHEBI:15377"/>
        <dbReference type="ChEBI" id="CHEBI:15378"/>
        <dbReference type="ChEBI" id="CHEBI:29985"/>
        <dbReference type="ChEBI" id="CHEBI:57540"/>
        <dbReference type="ChEBI" id="CHEBI:57945"/>
        <dbReference type="ChEBI" id="CHEBI:58066"/>
        <dbReference type="EC" id="1.2.1.88"/>
    </reaction>
</comment>
<dbReference type="SUPFAM" id="SSF53720">
    <property type="entry name" value="ALDH-like"/>
    <property type="match status" value="1"/>
</dbReference>
<keyword evidence="2 6" id="KW-0560">Oxidoreductase</keyword>
<dbReference type="OrthoDB" id="9762913at2"/>
<comment type="caution">
    <text evidence="9">The sequence shown here is derived from an EMBL/GenBank/DDBJ whole genome shotgun (WGS) entry which is preliminary data.</text>
</comment>
<dbReference type="Pfam" id="PF00171">
    <property type="entry name" value="Aldedh"/>
    <property type="match status" value="1"/>
</dbReference>